<name>E0XXN5_9DELT</name>
<dbReference type="Pfam" id="PF00106">
    <property type="entry name" value="adh_short"/>
    <property type="match status" value="1"/>
</dbReference>
<reference evidence="1" key="1">
    <citation type="journal article" date="2011" name="Environ. Microbiol.">
        <title>Time-series analyses of Monterey Bay coastal microbial picoplankton using a 'genome proxy' microarray.</title>
        <authorList>
            <person name="Rich V.I."/>
            <person name="Pham V.D."/>
            <person name="Eppley J."/>
            <person name="Shi Y."/>
            <person name="DeLong E.F."/>
        </authorList>
    </citation>
    <scope>NUCLEOTIDE SEQUENCE</scope>
</reference>
<organism evidence="1">
    <name type="scientific">uncultured delta proteobacterium HF0130_05G09</name>
    <dbReference type="NCBI Taxonomy" id="710827"/>
    <lineage>
        <taxon>Bacteria</taxon>
        <taxon>Deltaproteobacteria</taxon>
        <taxon>environmental samples</taxon>
    </lineage>
</organism>
<proteinExistence type="predicted"/>
<dbReference type="Gene3D" id="3.40.50.720">
    <property type="entry name" value="NAD(P)-binding Rossmann-like Domain"/>
    <property type="match status" value="1"/>
</dbReference>
<evidence type="ECO:0000313" key="1">
    <source>
        <dbReference type="EMBL" id="ADI19176.1"/>
    </source>
</evidence>
<dbReference type="InterPro" id="IPR002347">
    <property type="entry name" value="SDR_fam"/>
</dbReference>
<dbReference type="SUPFAM" id="SSF51735">
    <property type="entry name" value="NAD(P)-binding Rossmann-fold domains"/>
    <property type="match status" value="1"/>
</dbReference>
<dbReference type="PRINTS" id="PR00081">
    <property type="entry name" value="GDHRDH"/>
</dbReference>
<dbReference type="PANTHER" id="PTHR43975:SF2">
    <property type="entry name" value="EG:BACR7A4.14 PROTEIN-RELATED"/>
    <property type="match status" value="1"/>
</dbReference>
<dbReference type="AlphaFoldDB" id="E0XXN5"/>
<dbReference type="EMBL" id="GU474912">
    <property type="protein sequence ID" value="ADI19176.1"/>
    <property type="molecule type" value="Genomic_DNA"/>
</dbReference>
<accession>E0XXN5</accession>
<protein>
    <submittedName>
        <fullName evidence="1">8 dehydrogenases with different specificities (Related to short-chain alcohol dehydrogenases)</fullName>
    </submittedName>
</protein>
<dbReference type="PANTHER" id="PTHR43975">
    <property type="entry name" value="ZGC:101858"/>
    <property type="match status" value="1"/>
</dbReference>
<sequence length="260" mass="29115">MSEIEMKQHALITGAGTGIGRALCEKLLKKNLEVIGVGRRPAPLEKLKQDFGKSVTIVEADVGTVSGRNKIHSVVKKKKLHLLVHNAAVLDPVGPISKMKRREWQKHFQINFEGPVFLTQKLLPCLGTGSRILNISSGAAHRSIQGWAAYCMSKAALHMSYECWKEELSGQGILVGSVKPGVVDTAMQEQIRNLDEECFPMLENFRSFKRNNELLNPNTVSRFLAWLLLDAKPEIFTEKDQDIRDEALKPLWDVSNETTE</sequence>
<dbReference type="InterPro" id="IPR036291">
    <property type="entry name" value="NAD(P)-bd_dom_sf"/>
</dbReference>